<evidence type="ECO:0000313" key="2">
    <source>
        <dbReference type="Proteomes" id="UP000284277"/>
    </source>
</evidence>
<reference evidence="1 2" key="1">
    <citation type="submission" date="2016-08" db="EMBL/GenBank/DDBJ databases">
        <title>A new outlook on sporulation: Clostridium algidixylanolyticum.</title>
        <authorList>
            <person name="Poppleton D.I."/>
            <person name="Gribaldo S."/>
        </authorList>
    </citation>
    <scope>NUCLEOTIDE SEQUENCE [LARGE SCALE GENOMIC DNA]</scope>
    <source>
        <strain evidence="1 2">SPL73</strain>
    </source>
</reference>
<evidence type="ECO:0008006" key="3">
    <source>
        <dbReference type="Google" id="ProtNLM"/>
    </source>
</evidence>
<dbReference type="AlphaFoldDB" id="A0A419TCQ3"/>
<comment type="caution">
    <text evidence="1">The sequence shown here is derived from an EMBL/GenBank/DDBJ whole genome shotgun (WGS) entry which is preliminary data.</text>
</comment>
<accession>A0A419TCQ3</accession>
<sequence>MRTFIRKQLIELLDSMKQLQNELPTITGKGKIIQLLADCQEAAIAIGETLERETSDYEQIVSILESYSEEAFHLSETQEEMISKQMLFVLDELTDKVNLLLTEIIPVYHVVFLPYKASMWDSLESIWLAAKEDKRCECYVVPIPYYEFDSMSNRWIEHYDGDEFPEYVPVVHYRDYSLEQNLPNIAYVHNPYDACNMITRVDMRFFSEELKRYVSKLVYVPYYVTGGFIAKEHLGLPVYQHMDYMIVQSEYAKSFCMGMPYYDKILPLGSPKLDRVINLCRNGSKMPGEWQPMLNGKKVLMLNTSIGCFLQEGDKYFQKIKKICQVIKNQDQVAIIWRPHPLLEATIKSMRPNLLEDYNKLKAYFTENKIGILDETSDISRAVAISDGYIGEESTSVVNLFGATGKPIFILNNYIADSFTKEERSRVRITDALKQEDKLWLGTNHINALFYMDVDTKQVHYAGRVENQPKWYGTYPFFTEVEDKLYLSPSFAGCPAIFDLNSFEQKLIRWKDTEKLAGFSQIVSWKDRIFYFPSIGDSIAEYHIKTGEWKYHTECLEMLWKEVGKEDAEKQGLTFRCSVCGNDIWVSAAYTNYVLRLNMEDGTYALCPVGEKENGYSGIIAEERYIWLAEVNSGNIIRWDRRSGKTKIYSVPEGFRTWPGTILGRRLPHVSLIDMGKWIVTIPGFSNCMIKLDKITGKTSLLLKSFWNKAEKEVNGYSPNQFLTSEFGARWDENKLIVQRNCDEAVAIINVDDGTWDMFYPTLNKADYSKMIDGEDGFEKREKKSGFFRRESKIFSLEGFIDDLVHDRLTGVRERQLKELSTLAANLDGTCGIKVHEHMMNVLDNCE</sequence>
<proteinExistence type="predicted"/>
<dbReference type="Proteomes" id="UP000284277">
    <property type="component" value="Unassembled WGS sequence"/>
</dbReference>
<dbReference type="EMBL" id="MCIA01000001">
    <property type="protein sequence ID" value="RKD35263.1"/>
    <property type="molecule type" value="Genomic_DNA"/>
</dbReference>
<dbReference type="SUPFAM" id="SSF63825">
    <property type="entry name" value="YWTD domain"/>
    <property type="match status" value="1"/>
</dbReference>
<dbReference type="InterPro" id="IPR015943">
    <property type="entry name" value="WD40/YVTN_repeat-like_dom_sf"/>
</dbReference>
<keyword evidence="2" id="KW-1185">Reference proteome</keyword>
<name>A0A419TCQ3_9FIRM</name>
<dbReference type="OrthoDB" id="1662110at2"/>
<protein>
    <recommendedName>
        <fullName evidence="3">CDP-Glycerol:Poly(Glycerophosphate) glycerophosphotransferase</fullName>
    </recommendedName>
</protein>
<dbReference type="Gene3D" id="3.40.50.12580">
    <property type="match status" value="1"/>
</dbReference>
<evidence type="ECO:0000313" key="1">
    <source>
        <dbReference type="EMBL" id="RKD35263.1"/>
    </source>
</evidence>
<dbReference type="InterPro" id="IPR043148">
    <property type="entry name" value="TagF_C"/>
</dbReference>
<dbReference type="Gene3D" id="2.130.10.10">
    <property type="entry name" value="YVTN repeat-like/Quinoprotein amine dehydrogenase"/>
    <property type="match status" value="1"/>
</dbReference>
<gene>
    <name evidence="1" type="ORF">BET01_02660</name>
</gene>
<organism evidence="1 2">
    <name type="scientific">Lacrimispora algidixylanolytica</name>
    <dbReference type="NCBI Taxonomy" id="94868"/>
    <lineage>
        <taxon>Bacteria</taxon>
        <taxon>Bacillati</taxon>
        <taxon>Bacillota</taxon>
        <taxon>Clostridia</taxon>
        <taxon>Lachnospirales</taxon>
        <taxon>Lachnospiraceae</taxon>
        <taxon>Lacrimispora</taxon>
    </lineage>
</organism>
<dbReference type="RefSeq" id="WP_120195200.1">
    <property type="nucleotide sequence ID" value="NZ_MCIA01000001.1"/>
</dbReference>